<feature type="non-terminal residue" evidence="1">
    <location>
        <position position="166"/>
    </location>
</feature>
<gene>
    <name evidence="1" type="ORF">MGAL_10B059095</name>
</gene>
<proteinExistence type="predicted"/>
<name>A0A8B6BW86_MYTGA</name>
<sequence>SLCQGGCPYTFKLHGDYCYRIFSKVRASWFEARVRRNFGIHFGHLSGDNNVTSLIRLSNRYIDIEPRKRYNSNKAMPSVASPQNEPTDIVKVLINKQRQWHCDQGCHLLFVKLIKLCFISIELIVIEDNCLEVVTTSRIIWSPYLYTTQISLNPSRPNKIKTEVVR</sequence>
<protein>
    <submittedName>
        <fullName evidence="1">Uncharacterized protein</fullName>
    </submittedName>
</protein>
<evidence type="ECO:0000313" key="1">
    <source>
        <dbReference type="EMBL" id="VDH96840.1"/>
    </source>
</evidence>
<feature type="non-terminal residue" evidence="1">
    <location>
        <position position="1"/>
    </location>
</feature>
<dbReference type="AlphaFoldDB" id="A0A8B6BW86"/>
<evidence type="ECO:0000313" key="2">
    <source>
        <dbReference type="Proteomes" id="UP000596742"/>
    </source>
</evidence>
<dbReference type="EMBL" id="UYJE01000823">
    <property type="protein sequence ID" value="VDH96840.1"/>
    <property type="molecule type" value="Genomic_DNA"/>
</dbReference>
<dbReference type="Proteomes" id="UP000596742">
    <property type="component" value="Unassembled WGS sequence"/>
</dbReference>
<comment type="caution">
    <text evidence="1">The sequence shown here is derived from an EMBL/GenBank/DDBJ whole genome shotgun (WGS) entry which is preliminary data.</text>
</comment>
<reference evidence="1" key="1">
    <citation type="submission" date="2018-11" db="EMBL/GenBank/DDBJ databases">
        <authorList>
            <person name="Alioto T."/>
            <person name="Alioto T."/>
        </authorList>
    </citation>
    <scope>NUCLEOTIDE SEQUENCE</scope>
</reference>
<organism evidence="1 2">
    <name type="scientific">Mytilus galloprovincialis</name>
    <name type="common">Mediterranean mussel</name>
    <dbReference type="NCBI Taxonomy" id="29158"/>
    <lineage>
        <taxon>Eukaryota</taxon>
        <taxon>Metazoa</taxon>
        <taxon>Spiralia</taxon>
        <taxon>Lophotrochozoa</taxon>
        <taxon>Mollusca</taxon>
        <taxon>Bivalvia</taxon>
        <taxon>Autobranchia</taxon>
        <taxon>Pteriomorphia</taxon>
        <taxon>Mytilida</taxon>
        <taxon>Mytiloidea</taxon>
        <taxon>Mytilidae</taxon>
        <taxon>Mytilinae</taxon>
        <taxon>Mytilus</taxon>
    </lineage>
</organism>
<keyword evidence="2" id="KW-1185">Reference proteome</keyword>
<accession>A0A8B6BW86</accession>